<feature type="coiled-coil region" evidence="10">
    <location>
        <begin position="177"/>
        <end position="260"/>
    </location>
</feature>
<feature type="region of interest" description="Disordered" evidence="11">
    <location>
        <begin position="110"/>
        <end position="142"/>
    </location>
</feature>
<feature type="compositionally biased region" description="Polar residues" evidence="11">
    <location>
        <begin position="80"/>
        <end position="89"/>
    </location>
</feature>
<keyword evidence="5 8" id="KW-0067">ATP-binding</keyword>
<comment type="subcellular location">
    <subcellularLocation>
        <location evidence="1">Cytoplasm</location>
        <location evidence="1">Cytoskeleton</location>
    </subcellularLocation>
</comment>
<name>A0A914VX83_9BILA</name>
<accession>A0A914VX83</accession>
<dbReference type="PANTHER" id="PTHR47972">
    <property type="entry name" value="KINESIN-LIKE PROTEIN KLP-3"/>
    <property type="match status" value="1"/>
</dbReference>
<dbReference type="Proteomes" id="UP000887566">
    <property type="component" value="Unplaced"/>
</dbReference>
<dbReference type="PANTHER" id="PTHR47972:SF45">
    <property type="entry name" value="PROTEIN CLARET SEGREGATIONAL"/>
    <property type="match status" value="1"/>
</dbReference>
<dbReference type="InterPro" id="IPR019821">
    <property type="entry name" value="Kinesin_motor_CS"/>
</dbReference>
<evidence type="ECO:0000259" key="12">
    <source>
        <dbReference type="PROSITE" id="PS50067"/>
    </source>
</evidence>
<feature type="binding site" evidence="8">
    <location>
        <begin position="355"/>
        <end position="362"/>
    </location>
    <ligand>
        <name>ATP</name>
        <dbReference type="ChEBI" id="CHEBI:30616"/>
    </ligand>
</feature>
<dbReference type="AlphaFoldDB" id="A0A914VX83"/>
<reference evidence="14" key="1">
    <citation type="submission" date="2022-11" db="UniProtKB">
        <authorList>
            <consortium name="WormBaseParasite"/>
        </authorList>
    </citation>
    <scope>IDENTIFICATION</scope>
</reference>
<dbReference type="GO" id="GO:0003777">
    <property type="term" value="F:microtubule motor activity"/>
    <property type="evidence" value="ECO:0007669"/>
    <property type="project" value="InterPro"/>
</dbReference>
<dbReference type="InterPro" id="IPR027417">
    <property type="entry name" value="P-loop_NTPase"/>
</dbReference>
<dbReference type="Gene3D" id="3.40.850.10">
    <property type="entry name" value="Kinesin motor domain"/>
    <property type="match status" value="1"/>
</dbReference>
<keyword evidence="6 8" id="KW-0505">Motor protein</keyword>
<evidence type="ECO:0000256" key="6">
    <source>
        <dbReference type="ARBA" id="ARBA00023175"/>
    </source>
</evidence>
<organism evidence="13 14">
    <name type="scientific">Plectus sambesii</name>
    <dbReference type="NCBI Taxonomy" id="2011161"/>
    <lineage>
        <taxon>Eukaryota</taxon>
        <taxon>Metazoa</taxon>
        <taxon>Ecdysozoa</taxon>
        <taxon>Nematoda</taxon>
        <taxon>Chromadorea</taxon>
        <taxon>Plectida</taxon>
        <taxon>Plectina</taxon>
        <taxon>Plectoidea</taxon>
        <taxon>Plectidae</taxon>
        <taxon>Plectus</taxon>
    </lineage>
</organism>
<keyword evidence="13" id="KW-1185">Reference proteome</keyword>
<comment type="similarity">
    <text evidence="2">Belongs to the TRAFAC class myosin-kinesin ATPase superfamily. Kinesin family. KIN-14 subfamily.</text>
</comment>
<proteinExistence type="inferred from homology"/>
<feature type="domain" description="Kinesin motor" evidence="12">
    <location>
        <begin position="274"/>
        <end position="595"/>
    </location>
</feature>
<evidence type="ECO:0000313" key="13">
    <source>
        <dbReference type="Proteomes" id="UP000887566"/>
    </source>
</evidence>
<evidence type="ECO:0000256" key="8">
    <source>
        <dbReference type="PROSITE-ProRule" id="PRU00283"/>
    </source>
</evidence>
<dbReference type="InterPro" id="IPR027640">
    <property type="entry name" value="Kinesin-like_fam"/>
</dbReference>
<dbReference type="InterPro" id="IPR001752">
    <property type="entry name" value="Kinesin_motor_dom"/>
</dbReference>
<dbReference type="InterPro" id="IPR036961">
    <property type="entry name" value="Kinesin_motor_dom_sf"/>
</dbReference>
<dbReference type="Pfam" id="PF00225">
    <property type="entry name" value="Kinesin"/>
    <property type="match status" value="1"/>
</dbReference>
<dbReference type="GO" id="GO:0005874">
    <property type="term" value="C:microtubule"/>
    <property type="evidence" value="ECO:0007669"/>
    <property type="project" value="UniProtKB-KW"/>
</dbReference>
<feature type="region of interest" description="Disordered" evidence="11">
    <location>
        <begin position="50"/>
        <end position="97"/>
    </location>
</feature>
<dbReference type="GO" id="GO:0007018">
    <property type="term" value="P:microtubule-based movement"/>
    <property type="evidence" value="ECO:0007669"/>
    <property type="project" value="InterPro"/>
</dbReference>
<dbReference type="PROSITE" id="PS00411">
    <property type="entry name" value="KINESIN_MOTOR_1"/>
    <property type="match status" value="1"/>
</dbReference>
<evidence type="ECO:0000256" key="10">
    <source>
        <dbReference type="SAM" id="Coils"/>
    </source>
</evidence>
<evidence type="ECO:0000256" key="2">
    <source>
        <dbReference type="ARBA" id="ARBA00010899"/>
    </source>
</evidence>
<evidence type="ECO:0000256" key="5">
    <source>
        <dbReference type="ARBA" id="ARBA00022840"/>
    </source>
</evidence>
<evidence type="ECO:0000256" key="9">
    <source>
        <dbReference type="RuleBase" id="RU000394"/>
    </source>
</evidence>
<dbReference type="PRINTS" id="PR00380">
    <property type="entry name" value="KINESINHEAVY"/>
</dbReference>
<dbReference type="PROSITE" id="PS50067">
    <property type="entry name" value="KINESIN_MOTOR_2"/>
    <property type="match status" value="1"/>
</dbReference>
<dbReference type="GO" id="GO:0008017">
    <property type="term" value="F:microtubule binding"/>
    <property type="evidence" value="ECO:0007669"/>
    <property type="project" value="InterPro"/>
</dbReference>
<evidence type="ECO:0000256" key="7">
    <source>
        <dbReference type="ARBA" id="ARBA00023212"/>
    </source>
</evidence>
<dbReference type="GO" id="GO:0005524">
    <property type="term" value="F:ATP binding"/>
    <property type="evidence" value="ECO:0007669"/>
    <property type="project" value="UniProtKB-UniRule"/>
</dbReference>
<keyword evidence="7" id="KW-0963">Cytoplasm</keyword>
<dbReference type="SMART" id="SM00129">
    <property type="entry name" value="KISc"/>
    <property type="match status" value="1"/>
</dbReference>
<evidence type="ECO:0000313" key="14">
    <source>
        <dbReference type="WBParaSite" id="PSAMB.scaffold2588size22375.g18396.t1"/>
    </source>
</evidence>
<sequence>MLTSAANTKLKLPTPVKKPAAGASAVVNATVSGVSTATVAARKLKRRSIDISNQPAAKKKASVQSSGYGQSRPPGGSCRPLTTINSSATLGHGETFRRGVLSKTELRTTGRPTNIAGNAMSGRPPPVVARKRSSVSSRQSDASWKEEMAARIEALEVEKREKGVLMQTTVSEKDHLIARLEADVTRLESAKGRAEKELEALKDALCQANSSEILLKSKVSALEAQLTNWQERAKNLEDGNRLLTNEREELRQKCRQNEMLFRKLHNDIVDLKGNIRVMVRMRPLLANEPGCGQLPTHVQFPDDQKVVIQSGKNSVQHEFQRVFTPHDNQAAVFGQLGELIQSALHGFNVTILAYGQTGSGKTFTMQGGNSEVTMGLIPRAVRLIFSAKQELAELGWKYDLSVSFLEIYNEECRDLLVSGTDKLDIKVGSGQVKIPDLSEHPVVEAGQVFHLLSLADAKRSVGATKCNSQSSRSHAIFKLRIAGSNDTTGETCSATLNLVDLAGSERLKESGAEGARLVETQHINTALSNLQNVIRAQWKKTGHVPYRNSKLTLVLQDALGAGTSKTLMIVNVSPLLDFAEETRRSLEFAAQTSKTNIGVAKKV</sequence>
<keyword evidence="4 8" id="KW-0547">Nucleotide-binding</keyword>
<evidence type="ECO:0000256" key="11">
    <source>
        <dbReference type="SAM" id="MobiDB-lite"/>
    </source>
</evidence>
<keyword evidence="7" id="KW-0206">Cytoskeleton</keyword>
<evidence type="ECO:0000256" key="4">
    <source>
        <dbReference type="ARBA" id="ARBA00022741"/>
    </source>
</evidence>
<keyword evidence="3 9" id="KW-0493">Microtubule</keyword>
<evidence type="ECO:0000256" key="1">
    <source>
        <dbReference type="ARBA" id="ARBA00004245"/>
    </source>
</evidence>
<dbReference type="WBParaSite" id="PSAMB.scaffold2588size22375.g18396.t1">
    <property type="protein sequence ID" value="PSAMB.scaffold2588size22375.g18396.t1"/>
    <property type="gene ID" value="PSAMB.scaffold2588size22375.g18396"/>
</dbReference>
<evidence type="ECO:0000256" key="3">
    <source>
        <dbReference type="ARBA" id="ARBA00022701"/>
    </source>
</evidence>
<protein>
    <recommendedName>
        <fullName evidence="9">Kinesin-like protein</fullName>
    </recommendedName>
</protein>
<dbReference type="SUPFAM" id="SSF52540">
    <property type="entry name" value="P-loop containing nucleoside triphosphate hydrolases"/>
    <property type="match status" value="1"/>
</dbReference>
<keyword evidence="10" id="KW-0175">Coiled coil</keyword>